<keyword evidence="2" id="KW-1185">Reference proteome</keyword>
<dbReference type="AlphaFoldDB" id="A0LND8"/>
<organism evidence="1 2">
    <name type="scientific">Syntrophobacter fumaroxidans (strain DSM 10017 / MPOB)</name>
    <dbReference type="NCBI Taxonomy" id="335543"/>
    <lineage>
        <taxon>Bacteria</taxon>
        <taxon>Pseudomonadati</taxon>
        <taxon>Thermodesulfobacteriota</taxon>
        <taxon>Syntrophobacteria</taxon>
        <taxon>Syntrophobacterales</taxon>
        <taxon>Syntrophobacteraceae</taxon>
        <taxon>Syntrophobacter</taxon>
    </lineage>
</organism>
<dbReference type="KEGG" id="sfu:Sfum_3267"/>
<dbReference type="eggNOG" id="ENOG502ZY1P">
    <property type="taxonomic scope" value="Bacteria"/>
</dbReference>
<dbReference type="EMBL" id="CP000478">
    <property type="protein sequence ID" value="ABK18940.1"/>
    <property type="molecule type" value="Genomic_DNA"/>
</dbReference>
<evidence type="ECO:0000313" key="2">
    <source>
        <dbReference type="Proteomes" id="UP000001784"/>
    </source>
</evidence>
<proteinExistence type="predicted"/>
<dbReference type="OrthoDB" id="5525210at2"/>
<reference evidence="1 2" key="1">
    <citation type="submission" date="2006-10" db="EMBL/GenBank/DDBJ databases">
        <title>Complete sequence of Syntrophobacter fumaroxidans MPOB.</title>
        <authorList>
            <consortium name="US DOE Joint Genome Institute"/>
            <person name="Copeland A."/>
            <person name="Lucas S."/>
            <person name="Lapidus A."/>
            <person name="Barry K."/>
            <person name="Detter J.C."/>
            <person name="Glavina del Rio T."/>
            <person name="Hammon N."/>
            <person name="Israni S."/>
            <person name="Pitluck S."/>
            <person name="Goltsman E.G."/>
            <person name="Martinez M."/>
            <person name="Schmutz J."/>
            <person name="Larimer F."/>
            <person name="Land M."/>
            <person name="Hauser L."/>
            <person name="Kyrpides N."/>
            <person name="Kim E."/>
            <person name="Boone D.R."/>
            <person name="Brockman F."/>
            <person name="Culley D."/>
            <person name="Ferry J."/>
            <person name="Gunsalus R."/>
            <person name="McInerney M.J."/>
            <person name="Morrison M."/>
            <person name="Plugge C."/>
            <person name="Rohlin L."/>
            <person name="Scholten J."/>
            <person name="Sieber J."/>
            <person name="Stams A.J.M."/>
            <person name="Worm P."/>
            <person name="Henstra A.M."/>
            <person name="Richardson P."/>
        </authorList>
    </citation>
    <scope>NUCLEOTIDE SEQUENCE [LARGE SCALE GENOMIC DNA]</scope>
    <source>
        <strain evidence="2">DSM 10017 / MPOB</strain>
    </source>
</reference>
<name>A0LND8_SYNFM</name>
<protein>
    <submittedName>
        <fullName evidence="1">Uncharacterized protein</fullName>
    </submittedName>
</protein>
<dbReference type="InParanoid" id="A0LND8"/>
<dbReference type="Proteomes" id="UP000001784">
    <property type="component" value="Chromosome"/>
</dbReference>
<sequence>MKDPTEIETRYWSSSRTGGMDREIRRANARLRHFRGIAASVMSDAQALWQEIWDLLQDSRSAEEILDGSNSSACRLSAGEASSLVLEKLHLLGVLIDYAGRLCEGSIGDLPHKEGEQ</sequence>
<dbReference type="STRING" id="335543.Sfum_3267"/>
<accession>A0LND8</accession>
<dbReference type="RefSeq" id="WP_011700065.1">
    <property type="nucleotide sequence ID" value="NC_008554.1"/>
</dbReference>
<evidence type="ECO:0000313" key="1">
    <source>
        <dbReference type="EMBL" id="ABK18940.1"/>
    </source>
</evidence>
<dbReference type="HOGENOM" id="CLU_2083692_0_0_7"/>
<gene>
    <name evidence="1" type="ordered locus">Sfum_3267</name>
</gene>